<accession>A0A6A5HS04</accession>
<name>A0A6A5HS04_CAERE</name>
<dbReference type="AlphaFoldDB" id="A0A6A5HS04"/>
<dbReference type="GeneID" id="78773072"/>
<evidence type="ECO:0000313" key="1">
    <source>
        <dbReference type="EMBL" id="KAF1768542.1"/>
    </source>
</evidence>
<gene>
    <name evidence="1" type="ORF">GCK72_000354</name>
</gene>
<evidence type="ECO:0000313" key="2">
    <source>
        <dbReference type="Proteomes" id="UP000483820"/>
    </source>
</evidence>
<dbReference type="RefSeq" id="XP_053591080.1">
    <property type="nucleotide sequence ID" value="XM_053722435.1"/>
</dbReference>
<dbReference type="EMBL" id="WUAV01000001">
    <property type="protein sequence ID" value="KAF1768542.1"/>
    <property type="molecule type" value="Genomic_DNA"/>
</dbReference>
<proteinExistence type="predicted"/>
<dbReference type="CTD" id="78773072"/>
<sequence length="66" mass="6984">MNGLSNGVGGFENDLADAFIGTDWTRIGRGVISGFSTVAEDVERIGVSIENYLITCNFLIGISEGN</sequence>
<dbReference type="KEGG" id="crq:GCK72_000354"/>
<protein>
    <submittedName>
        <fullName evidence="1">Uncharacterized protein</fullName>
    </submittedName>
</protein>
<organism evidence="1 2">
    <name type="scientific">Caenorhabditis remanei</name>
    <name type="common">Caenorhabditis vulgaris</name>
    <dbReference type="NCBI Taxonomy" id="31234"/>
    <lineage>
        <taxon>Eukaryota</taxon>
        <taxon>Metazoa</taxon>
        <taxon>Ecdysozoa</taxon>
        <taxon>Nematoda</taxon>
        <taxon>Chromadorea</taxon>
        <taxon>Rhabditida</taxon>
        <taxon>Rhabditina</taxon>
        <taxon>Rhabditomorpha</taxon>
        <taxon>Rhabditoidea</taxon>
        <taxon>Rhabditidae</taxon>
        <taxon>Peloderinae</taxon>
        <taxon>Caenorhabditis</taxon>
    </lineage>
</organism>
<comment type="caution">
    <text evidence="1">The sequence shown here is derived from an EMBL/GenBank/DDBJ whole genome shotgun (WGS) entry which is preliminary data.</text>
</comment>
<dbReference type="Proteomes" id="UP000483820">
    <property type="component" value="Chromosome I"/>
</dbReference>
<reference evidence="1 2" key="1">
    <citation type="submission" date="2019-12" db="EMBL/GenBank/DDBJ databases">
        <title>Chromosome-level assembly of the Caenorhabditis remanei genome.</title>
        <authorList>
            <person name="Teterina A.A."/>
            <person name="Willis J.H."/>
            <person name="Phillips P.C."/>
        </authorList>
    </citation>
    <scope>NUCLEOTIDE SEQUENCE [LARGE SCALE GENOMIC DNA]</scope>
    <source>
        <strain evidence="1 2">PX506</strain>
        <tissue evidence="1">Whole organism</tissue>
    </source>
</reference>